<organism evidence="1">
    <name type="scientific">Anguilla anguilla</name>
    <name type="common">European freshwater eel</name>
    <name type="synonym">Muraena anguilla</name>
    <dbReference type="NCBI Taxonomy" id="7936"/>
    <lineage>
        <taxon>Eukaryota</taxon>
        <taxon>Metazoa</taxon>
        <taxon>Chordata</taxon>
        <taxon>Craniata</taxon>
        <taxon>Vertebrata</taxon>
        <taxon>Euteleostomi</taxon>
        <taxon>Actinopterygii</taxon>
        <taxon>Neopterygii</taxon>
        <taxon>Teleostei</taxon>
        <taxon>Anguilliformes</taxon>
        <taxon>Anguillidae</taxon>
        <taxon>Anguilla</taxon>
    </lineage>
</organism>
<protein>
    <submittedName>
        <fullName evidence="1">Uncharacterized protein</fullName>
    </submittedName>
</protein>
<reference evidence="1" key="2">
    <citation type="journal article" date="2015" name="Fish Shellfish Immunol.">
        <title>Early steps in the European eel (Anguilla anguilla)-Vibrio vulnificus interaction in the gills: Role of the RtxA13 toxin.</title>
        <authorList>
            <person name="Callol A."/>
            <person name="Pajuelo D."/>
            <person name="Ebbesson L."/>
            <person name="Teles M."/>
            <person name="MacKenzie S."/>
            <person name="Amaro C."/>
        </authorList>
    </citation>
    <scope>NUCLEOTIDE SEQUENCE</scope>
</reference>
<reference evidence="1" key="1">
    <citation type="submission" date="2014-11" db="EMBL/GenBank/DDBJ databases">
        <authorList>
            <person name="Amaro Gonzalez C."/>
        </authorList>
    </citation>
    <scope>NUCLEOTIDE SEQUENCE</scope>
</reference>
<evidence type="ECO:0000313" key="1">
    <source>
        <dbReference type="EMBL" id="JAH13646.1"/>
    </source>
</evidence>
<name>A0A0E9Q9T2_ANGAN</name>
<dbReference type="EMBL" id="GBXM01094931">
    <property type="protein sequence ID" value="JAH13646.1"/>
    <property type="molecule type" value="Transcribed_RNA"/>
</dbReference>
<accession>A0A0E9Q9T2</accession>
<dbReference type="AlphaFoldDB" id="A0A0E9Q9T2"/>
<sequence length="37" mass="4468">MSANAMKSLSWRRSWPNIRHLWTVLQWRSKRSRINGG</sequence>
<proteinExistence type="predicted"/>